<comment type="catalytic activity">
    <reaction evidence="1">
        <text>a (3R)-hydroxyacyl-[ACP] = a (2E)-enoyl-[ACP] + H2O</text>
        <dbReference type="Rhea" id="RHEA:13097"/>
        <dbReference type="Rhea" id="RHEA-COMP:9925"/>
        <dbReference type="Rhea" id="RHEA-COMP:9945"/>
        <dbReference type="ChEBI" id="CHEBI:15377"/>
        <dbReference type="ChEBI" id="CHEBI:78784"/>
        <dbReference type="ChEBI" id="CHEBI:78827"/>
        <dbReference type="EC" id="4.2.1.59"/>
    </reaction>
</comment>
<dbReference type="Gene3D" id="3.40.366.10">
    <property type="entry name" value="Malonyl-Coenzyme A Acyl Carrier Protein, domain 2"/>
    <property type="match status" value="3"/>
</dbReference>
<dbReference type="InterPro" id="IPR029069">
    <property type="entry name" value="HotDog_dom_sf"/>
</dbReference>
<evidence type="ECO:0000256" key="15">
    <source>
        <dbReference type="ARBA" id="ARBA00048835"/>
    </source>
</evidence>
<dbReference type="InterPro" id="IPR002539">
    <property type="entry name" value="MaoC-like_dom"/>
</dbReference>
<sequence length="2019" mass="223806">MDKVWRVRKELEILIPSHLFDYAEQQRIGYSTYLESHSVGEEQPNLLPVELCTRLICCIAGQIQTEHQVELLTLTWDHLQSTILGELDIHALAVAQSTDRSVQQRIIRGYFDAFLVTGIIGRLKPSGLHIHHGEKAMLHGVFGGQGNTTRYFDEIRSVSLTYGALVDDLLETLGHHLLSLSRDTRVSEQYANGIDVLQWLRKPASTPTENDLLAAPVSFPLIGLLQLLYFKAILLSLGLTPAEIPNVFNGLSGHSQGVVVACALSTASDWPTFHDAALKAVTILFWIGARCQQHFSKENISPQVAQEFLSAGYGPTSPMLAVSGLCRRELELAITRTNETSPPERYVTLSLTNTDSQFIVSGFPRTLGALIRILESIAPKSVSSRARIPHSQRKPSASMRFLPVTIPSHCKLLDAAIPVIEEDLQGCFLSTSSLRLPVNALLDGSSLTSLGPHQRDLVPRLIRMVVSEPVDWPLCAFTGVRKIVDFGPGASTGVGLLTRRNLRGNDARVIVAGTLGSNKESELGSLVELFSNEGVPLPRFTEPYRVSVVKTAAGPMIGSKFSRLFGLPPFLIAGMTPTTTHPEFVAAAMRAGYPVEFAAGGYNNADSLRSALCKLRDMMPAGRTITINIIYVSPKALAWQIPLIRQLRAEGFPLTGMTVGGGVPSLEVATDYITTLGLDHVSFKPGSVAGIRQVIEIARRIRPFPVVLQWTGGRGGGHHSAEDFHAPLLETYAAIRTCENIVLVAGSGFGSCNDVTPYLTGTWSMDHGQRSAMPVDGVLFGSRVMACAEAYTSQGAKQAIVAAPGVDDSAWEGTYQKAVGGVISIVSEMGEPMHVIATRGAQLWADLDKSIFSLEKNKRVAALMKRKTELIARLNADHQKPWFGEKSGGRACDVTAMTYGEVARRLARLMFMKHMDCWVDESYSSLFADWLRRIEARFANSMRQDENSFVDDSAISRQGPDLVLETILRTFPDATTWPLYSEDHDYFLQLCSRPGQKPVPFIPVLDENFERWFKKDSLWQSEQLEAVLEQDVGRLIILHGPVAARHTRKVNEPVGEVLDGINHGVIRHFVAAEYDGDESRIPFEEFLKPNDFNDSAQRIPNTPQSISSHSPQDDLWVNALLRWRSVLRGRHLVDNPIRKLLEFAEADMIESNKSSISLYEGGRNEPRRLLMHASKRGKDITCLLYTHTTASGQSVPLTLKFEYHPETSYAPIWESWSGREESIRNLYCRLWRHVCPSTDSLVFEDRFRVERSRVNEFNRAINASLDKVLLDFAIVPAWGAICGALLHHPTQGDLLNLLFLSNMYEVHTTASPMKIGDELVARARVTSVAIDNAGKTVEIACKLRRTPSGPILVTILSRFRYRGTYTDFDSTFTQRVEPHYELKLSCTADVAVLDSKPWFRVDDPRTLDNLNLPDVTLEFHLQTHTRCSSVNTSGKAYARSEDGELTPIATIELCQNDSNQSPVLSYLLRRGRIVDSNKVHRLSPVSPAQVSYIRAPTSNEPYSAASDDFNPIHTSPSFARLAGLPGTITHGMYCSAAVALVLENYLGGKRRVMKYQASFAGMVLPDQLLKVSIRHTGMQAGLAIYDIEVQEAESGTRVLTGSALATQPATTIVFTGQGSQEKGMGMDLYASSSVARGIWDIADAYFLEHLGVSILNIVRDNPKEIKVHFGGARGRELRRKYMSMQDQVQNAEGKLEPRPLFPTIKEDTIEFTHTSPKGLLFATQFAQPALAIMEMAAFRDMQASGVVDTDFRFTGHSLGEWVALACGTDFLSLEEVLKFFFYRGMTMQGAVERDAFGQSAFSMVAVDPSRMGKDIDESAIEELVRQIRVQTGWFIEIVNRNIRNSQYVCAGDSRALDLVQKVADDIKALGRPGEGNIRFESLISQNARTYGGLTSTSISLQRGAATIPLAGMDVPFHSSKLRPKMQAWKHMLEGMVGAECFHPSQLVGRYVPNVTGKPFSISQDYFEHVWATTRSQRLREVLDNWESWVEQVQRDRRTYFPGSSQVRALTSQNSRQICC</sequence>
<evidence type="ECO:0000256" key="7">
    <source>
        <dbReference type="ARBA" id="ARBA00023027"/>
    </source>
</evidence>
<evidence type="ECO:0000256" key="16">
    <source>
        <dbReference type="PIRNR" id="PIRNR005562"/>
    </source>
</evidence>
<evidence type="ECO:0000256" key="8">
    <source>
        <dbReference type="ARBA" id="ARBA00023239"/>
    </source>
</evidence>
<dbReference type="GeneID" id="30005961"/>
<keyword evidence="20" id="KW-1185">Reference proteome</keyword>
<dbReference type="Proteomes" id="UP000078343">
    <property type="component" value="Unassembled WGS sequence"/>
</dbReference>
<dbReference type="GO" id="GO:0004313">
    <property type="term" value="F:[acyl-carrier-protein] S-acetyltransferase activity"/>
    <property type="evidence" value="ECO:0007669"/>
    <property type="project" value="UniProtKB-EC"/>
</dbReference>
<dbReference type="Gene3D" id="1.20.930.70">
    <property type="match status" value="1"/>
</dbReference>
<dbReference type="STRING" id="1367422.A0A178ZRX0"/>
<dbReference type="InterPro" id="IPR050830">
    <property type="entry name" value="Fungal_FAS"/>
</dbReference>
<comment type="catalytic activity">
    <reaction evidence="13">
        <text>(9Z)-octadecenoyl-[ACP] + H2O = (9Z)-octadecenoate + holo-[ACP] + H(+)</text>
        <dbReference type="Rhea" id="RHEA:15057"/>
        <dbReference type="Rhea" id="RHEA-COMP:9685"/>
        <dbReference type="Rhea" id="RHEA-COMP:9924"/>
        <dbReference type="ChEBI" id="CHEBI:15377"/>
        <dbReference type="ChEBI" id="CHEBI:15378"/>
        <dbReference type="ChEBI" id="CHEBI:30823"/>
        <dbReference type="ChEBI" id="CHEBI:64479"/>
        <dbReference type="ChEBI" id="CHEBI:78783"/>
        <dbReference type="EC" id="3.1.2.14"/>
    </reaction>
</comment>
<keyword evidence="6 16" id="KW-0560">Oxidoreductase</keyword>
<dbReference type="GO" id="GO:0004314">
    <property type="term" value="F:[acyl-carrier-protein] S-malonyltransferase activity"/>
    <property type="evidence" value="ECO:0007669"/>
    <property type="project" value="UniProtKB-EC"/>
</dbReference>
<dbReference type="Pfam" id="PF22235">
    <property type="entry name" value="FAS1_thioest_ins"/>
    <property type="match status" value="1"/>
</dbReference>
<dbReference type="SUPFAM" id="SSF51395">
    <property type="entry name" value="FMN-linked oxidoreductases"/>
    <property type="match status" value="1"/>
</dbReference>
<comment type="catalytic activity">
    <reaction evidence="14">
        <text>a 2,3-saturated acyl-[ACP] + NAD(+) = a (2E)-enoyl-[ACP] + NADH + H(+)</text>
        <dbReference type="Rhea" id="RHEA:10240"/>
        <dbReference type="Rhea" id="RHEA-COMP:9925"/>
        <dbReference type="Rhea" id="RHEA-COMP:9926"/>
        <dbReference type="ChEBI" id="CHEBI:15378"/>
        <dbReference type="ChEBI" id="CHEBI:57540"/>
        <dbReference type="ChEBI" id="CHEBI:57945"/>
        <dbReference type="ChEBI" id="CHEBI:78784"/>
        <dbReference type="ChEBI" id="CHEBI:78785"/>
        <dbReference type="EC" id="1.3.1.9"/>
    </reaction>
</comment>
<dbReference type="Gene3D" id="1.20.1050.120">
    <property type="match status" value="1"/>
</dbReference>
<dbReference type="GO" id="GO:0019171">
    <property type="term" value="F:(3R)-hydroxyacyl-[acyl-carrier-protein] dehydratase activity"/>
    <property type="evidence" value="ECO:0007669"/>
    <property type="project" value="UniProtKB-EC"/>
</dbReference>
<dbReference type="Gene3D" id="3.30.1120.100">
    <property type="match status" value="1"/>
</dbReference>
<dbReference type="Pfam" id="PF17951">
    <property type="entry name" value="FAS_meander"/>
    <property type="match status" value="1"/>
</dbReference>
<dbReference type="GO" id="GO:0006633">
    <property type="term" value="P:fatty acid biosynthetic process"/>
    <property type="evidence" value="ECO:0007669"/>
    <property type="project" value="InterPro"/>
</dbReference>
<evidence type="ECO:0000256" key="1">
    <source>
        <dbReference type="ARBA" id="ARBA00001055"/>
    </source>
</evidence>
<feature type="domain" description="Malonyl-CoA:ACP transacylase (MAT)" evidence="18">
    <location>
        <begin position="1613"/>
        <end position="1904"/>
    </location>
</feature>
<dbReference type="Pfam" id="PF00698">
    <property type="entry name" value="Acyl_transf_1"/>
    <property type="match status" value="1"/>
</dbReference>
<dbReference type="InterPro" id="IPR016035">
    <property type="entry name" value="Acyl_Trfase/lysoPLipase"/>
</dbReference>
<dbReference type="CDD" id="cd03447">
    <property type="entry name" value="FAS_MaoC"/>
    <property type="match status" value="1"/>
</dbReference>
<accession>A0A178ZRX0</accession>
<dbReference type="FunFam" id="3.40.366.10:FF:000006">
    <property type="entry name" value="Fatty acid synthase beta subunit dehydratase"/>
    <property type="match status" value="1"/>
</dbReference>
<evidence type="ECO:0000256" key="10">
    <source>
        <dbReference type="ARBA" id="ARBA00033756"/>
    </source>
</evidence>
<dbReference type="Gene3D" id="6.10.140.1400">
    <property type="match status" value="1"/>
</dbReference>
<keyword evidence="8" id="KW-0456">Lyase</keyword>
<dbReference type="InterPro" id="IPR003965">
    <property type="entry name" value="Fatty_acid_synthase"/>
</dbReference>
<dbReference type="Pfam" id="PF17828">
    <property type="entry name" value="FAS_N"/>
    <property type="match status" value="1"/>
</dbReference>
<comment type="catalytic activity">
    <reaction evidence="15">
        <text>holo-[ACP] + acetyl-CoA = acetyl-[ACP] + CoA</text>
        <dbReference type="Rhea" id="RHEA:41788"/>
        <dbReference type="Rhea" id="RHEA-COMP:9621"/>
        <dbReference type="Rhea" id="RHEA-COMP:9685"/>
        <dbReference type="ChEBI" id="CHEBI:57287"/>
        <dbReference type="ChEBI" id="CHEBI:57288"/>
        <dbReference type="ChEBI" id="CHEBI:64479"/>
        <dbReference type="ChEBI" id="CHEBI:78446"/>
        <dbReference type="EC" id="2.3.1.38"/>
    </reaction>
</comment>
<gene>
    <name evidence="19" type="ORF">AYL99_01791</name>
</gene>
<evidence type="ECO:0000313" key="19">
    <source>
        <dbReference type="EMBL" id="OAP62564.1"/>
    </source>
</evidence>
<dbReference type="InterPro" id="IPR001227">
    <property type="entry name" value="Ac_transferase_dom_sf"/>
</dbReference>
<dbReference type="EMBL" id="LVYI01000002">
    <property type="protein sequence ID" value="OAP62564.1"/>
    <property type="molecule type" value="Genomic_DNA"/>
</dbReference>
<dbReference type="Gene3D" id="6.10.60.10">
    <property type="match status" value="1"/>
</dbReference>
<evidence type="ECO:0000256" key="4">
    <source>
        <dbReference type="ARBA" id="ARBA00022801"/>
    </source>
</evidence>
<evidence type="ECO:0000256" key="12">
    <source>
        <dbReference type="ARBA" id="ARBA00048462"/>
    </source>
</evidence>
<evidence type="ECO:0000256" key="13">
    <source>
        <dbReference type="ARBA" id="ARBA00048536"/>
    </source>
</evidence>
<keyword evidence="5 16" id="KW-0521">NADP</keyword>
<reference evidence="19 20" key="1">
    <citation type="submission" date="2016-04" db="EMBL/GenBank/DDBJ databases">
        <title>Draft genome of Fonsecaea erecta CBS 125763.</title>
        <authorList>
            <person name="Weiss V.A."/>
            <person name="Vicente V.A."/>
            <person name="Raittz R.T."/>
            <person name="Moreno L.F."/>
            <person name="De Souza E.M."/>
            <person name="Pedrosa F.O."/>
            <person name="Steffens M.B."/>
            <person name="Faoro H."/>
            <person name="Tadra-Sfeir M.Z."/>
            <person name="Najafzadeh M.J."/>
            <person name="Felipe M.S."/>
            <person name="Teixeira M."/>
            <person name="Sun J."/>
            <person name="Xi L."/>
            <person name="Gomes R."/>
            <person name="De Azevedo C.M."/>
            <person name="Salgado C.G."/>
            <person name="Da Silva M.B."/>
            <person name="Nascimento M.F."/>
            <person name="Queiroz-Telles F."/>
            <person name="Attili D.S."/>
            <person name="Gorbushina A."/>
        </authorList>
    </citation>
    <scope>NUCLEOTIDE SEQUENCE [LARGE SCALE GENOMIC DNA]</scope>
    <source>
        <strain evidence="19 20">CBS 125763</strain>
    </source>
</reference>
<dbReference type="Gene3D" id="3.20.20.70">
    <property type="entry name" value="Aldolase class I"/>
    <property type="match status" value="1"/>
</dbReference>
<keyword evidence="9" id="KW-0511">Multifunctional enzyme</keyword>
<dbReference type="SMART" id="SM00827">
    <property type="entry name" value="PKS_AT"/>
    <property type="match status" value="1"/>
</dbReference>
<dbReference type="InterPro" id="IPR013565">
    <property type="entry name" value="Fas1/AflB-like_central"/>
</dbReference>
<evidence type="ECO:0000256" key="11">
    <source>
        <dbReference type="ARBA" id="ARBA00048237"/>
    </source>
</evidence>
<comment type="caution">
    <text evidence="19">The sequence shown here is derived from an EMBL/GenBank/DDBJ whole genome shotgun (WGS) entry which is preliminary data.</text>
</comment>
<evidence type="ECO:0000256" key="6">
    <source>
        <dbReference type="ARBA" id="ARBA00023002"/>
    </source>
</evidence>
<dbReference type="InterPro" id="IPR040883">
    <property type="entry name" value="FAS_meander"/>
</dbReference>
<comment type="similarity">
    <text evidence="2 16">Belongs to the fungal fatty acid synthetase subunit beta family.</text>
</comment>
<comment type="catalytic activity">
    <reaction evidence="11">
        <text>acetyl-CoA + n malonyl-CoA + 2n NADPH + 4n H(+) = a long-chain-acyl-CoA + n CoA + n CO2 + 2n NADP(+).</text>
        <dbReference type="EC" id="2.3.1.86"/>
    </reaction>
</comment>
<dbReference type="Gene3D" id="3.10.129.10">
    <property type="entry name" value="Hotdog Thioesterase"/>
    <property type="match status" value="1"/>
</dbReference>
<dbReference type="OrthoDB" id="5417908at2759"/>
<evidence type="ECO:0000256" key="2">
    <source>
        <dbReference type="ARBA" id="ARBA00010009"/>
    </source>
</evidence>
<dbReference type="Pfam" id="PF16073">
    <property type="entry name" value="SAT"/>
    <property type="match status" value="1"/>
</dbReference>
<dbReference type="InterPro" id="IPR014043">
    <property type="entry name" value="Acyl_transferase_dom"/>
</dbReference>
<dbReference type="GO" id="GO:0004312">
    <property type="term" value="F:fatty acid synthase activity"/>
    <property type="evidence" value="ECO:0007669"/>
    <property type="project" value="InterPro"/>
</dbReference>
<dbReference type="SUPFAM" id="SSF54637">
    <property type="entry name" value="Thioesterase/thiol ester dehydrase-isomerase"/>
    <property type="match status" value="2"/>
</dbReference>
<dbReference type="GO" id="GO:0004318">
    <property type="term" value="F:enoyl-[acyl-carrier-protein] reductase (NADH) activity"/>
    <property type="evidence" value="ECO:0007669"/>
    <property type="project" value="UniProtKB-UniRule"/>
</dbReference>
<comment type="subunit">
    <text evidence="10">[Alpha(6)beta(6)] hexamers of two multifunctional subunits (alpha and beta).</text>
</comment>
<dbReference type="PANTHER" id="PTHR10982:SF21">
    <property type="entry name" value="FATTY ACID SYNTHASE SUBUNIT BETA"/>
    <property type="match status" value="1"/>
</dbReference>
<dbReference type="PRINTS" id="PR01483">
    <property type="entry name" value="FASYNTHASE"/>
</dbReference>
<dbReference type="InterPro" id="IPR032088">
    <property type="entry name" value="SAT"/>
</dbReference>
<dbReference type="InterPro" id="IPR041099">
    <property type="entry name" value="FAS1_N"/>
</dbReference>
<dbReference type="Gene3D" id="3.30.70.3330">
    <property type="match status" value="1"/>
</dbReference>
<dbReference type="RefSeq" id="XP_018695931.1">
    <property type="nucleotide sequence ID" value="XM_018833307.1"/>
</dbReference>
<dbReference type="Pfam" id="PF08354">
    <property type="entry name" value="Fas1-AflB-like_hel"/>
    <property type="match status" value="1"/>
</dbReference>
<dbReference type="Gene3D" id="6.20.240.10">
    <property type="match status" value="1"/>
</dbReference>
<organism evidence="19 20">
    <name type="scientific">Fonsecaea erecta</name>
    <dbReference type="NCBI Taxonomy" id="1367422"/>
    <lineage>
        <taxon>Eukaryota</taxon>
        <taxon>Fungi</taxon>
        <taxon>Dikarya</taxon>
        <taxon>Ascomycota</taxon>
        <taxon>Pezizomycotina</taxon>
        <taxon>Eurotiomycetes</taxon>
        <taxon>Chaetothyriomycetidae</taxon>
        <taxon>Chaetothyriales</taxon>
        <taxon>Herpotrichiellaceae</taxon>
        <taxon>Fonsecaea</taxon>
    </lineage>
</organism>
<keyword evidence="3 16" id="KW-0808">Transferase</keyword>
<dbReference type="GO" id="GO:0004321">
    <property type="term" value="F:fatty-acyl-CoA synthase activity"/>
    <property type="evidence" value="ECO:0007669"/>
    <property type="project" value="UniProtKB-EC"/>
</dbReference>
<dbReference type="Gene3D" id="2.40.128.700">
    <property type="match status" value="1"/>
</dbReference>
<evidence type="ECO:0000259" key="18">
    <source>
        <dbReference type="SMART" id="SM00827"/>
    </source>
</evidence>
<dbReference type="PANTHER" id="PTHR10982">
    <property type="entry name" value="MALONYL COA-ACYL CARRIER PROTEIN TRANSACYLASE"/>
    <property type="match status" value="1"/>
</dbReference>
<name>A0A178ZRX0_9EURO</name>
<evidence type="ECO:0000256" key="5">
    <source>
        <dbReference type="ARBA" id="ARBA00022857"/>
    </source>
</evidence>
<feature type="active site" description="For malonyltransferase activity" evidence="17">
    <location>
        <position position="1757"/>
    </location>
</feature>
<evidence type="ECO:0000256" key="17">
    <source>
        <dbReference type="PIRSR" id="PIRSR005562-1"/>
    </source>
</evidence>
<keyword evidence="7 16" id="KW-0520">NAD</keyword>
<dbReference type="InterPro" id="IPR013785">
    <property type="entry name" value="Aldolase_TIM"/>
</dbReference>
<protein>
    <submittedName>
        <fullName evidence="19">Fatty acid synthase subunit beta</fullName>
    </submittedName>
</protein>
<dbReference type="InterPro" id="IPR016452">
    <property type="entry name" value="Fas1/AflB-like"/>
</dbReference>
<comment type="catalytic activity">
    <reaction evidence="12">
        <text>holo-[ACP] + malonyl-CoA = malonyl-[ACP] + CoA</text>
        <dbReference type="Rhea" id="RHEA:41792"/>
        <dbReference type="Rhea" id="RHEA-COMP:9623"/>
        <dbReference type="Rhea" id="RHEA-COMP:9685"/>
        <dbReference type="ChEBI" id="CHEBI:57287"/>
        <dbReference type="ChEBI" id="CHEBI:57384"/>
        <dbReference type="ChEBI" id="CHEBI:64479"/>
        <dbReference type="ChEBI" id="CHEBI:78449"/>
        <dbReference type="EC" id="2.3.1.39"/>
    </reaction>
</comment>
<dbReference type="Pfam" id="PF01575">
    <property type="entry name" value="MaoC_dehydratas"/>
    <property type="match status" value="1"/>
</dbReference>
<dbReference type="PIRSF" id="PIRSF005562">
    <property type="entry name" value="FAS_yeast_beta"/>
    <property type="match status" value="1"/>
</dbReference>
<evidence type="ECO:0000256" key="9">
    <source>
        <dbReference type="ARBA" id="ARBA00023268"/>
    </source>
</evidence>
<evidence type="ECO:0000256" key="14">
    <source>
        <dbReference type="ARBA" id="ARBA00048572"/>
    </source>
</evidence>
<evidence type="ECO:0000313" key="20">
    <source>
        <dbReference type="Proteomes" id="UP000078343"/>
    </source>
</evidence>
<proteinExistence type="inferred from homology"/>
<feature type="active site" description="For acetyltransferase activity" evidence="17">
    <location>
        <position position="255"/>
    </location>
</feature>
<dbReference type="GO" id="GO:0016297">
    <property type="term" value="F:fatty acyl-[ACP] hydrolase activity"/>
    <property type="evidence" value="ECO:0007669"/>
    <property type="project" value="UniProtKB-EC"/>
</dbReference>
<dbReference type="GO" id="GO:0005835">
    <property type="term" value="C:fatty acid synthase complex"/>
    <property type="evidence" value="ECO:0007669"/>
    <property type="project" value="UniProtKB-UniRule"/>
</dbReference>
<keyword evidence="4 16" id="KW-0378">Hydrolase</keyword>
<evidence type="ECO:0000256" key="3">
    <source>
        <dbReference type="ARBA" id="ARBA00022679"/>
    </source>
</evidence>
<dbReference type="SUPFAM" id="SSF52151">
    <property type="entry name" value="FabD/lysophospholipase-like"/>
    <property type="match status" value="2"/>
</dbReference>